<sequence length="59" mass="6357">MLHGWRVVYGECGKHYTTVSAGFNFGLLFSPDANELARQIIGVPQEAADTARADTTSVS</sequence>
<accession>A0A372JMM7</accession>
<protein>
    <submittedName>
        <fullName evidence="1">Uncharacterized protein</fullName>
    </submittedName>
</protein>
<dbReference type="EMBL" id="QURH01000226">
    <property type="protein sequence ID" value="RFU41199.1"/>
    <property type="molecule type" value="Genomic_DNA"/>
</dbReference>
<comment type="caution">
    <text evidence="1">The sequence shown here is derived from an EMBL/GenBank/DDBJ whole genome shotgun (WGS) entry which is preliminary data.</text>
</comment>
<dbReference type="AlphaFoldDB" id="A0A372JMM7"/>
<reference evidence="1 2" key="1">
    <citation type="submission" date="2018-08" db="EMBL/GenBank/DDBJ databases">
        <title>Actinomadura jelena sp. nov., a novel Actinomycete isolated from soil in Chad.</title>
        <authorList>
            <person name="Shi L."/>
        </authorList>
    </citation>
    <scope>NUCLEOTIDE SEQUENCE [LARGE SCALE GENOMIC DNA]</scope>
    <source>
        <strain evidence="1 2">NEAU-G17</strain>
    </source>
</reference>
<gene>
    <name evidence="1" type="ORF">DZF91_13015</name>
</gene>
<dbReference type="Proteomes" id="UP000261811">
    <property type="component" value="Unassembled WGS sequence"/>
</dbReference>
<organism evidence="1 2">
    <name type="scientific">Actinomadura logoneensis</name>
    <dbReference type="NCBI Taxonomy" id="2293572"/>
    <lineage>
        <taxon>Bacteria</taxon>
        <taxon>Bacillati</taxon>
        <taxon>Actinomycetota</taxon>
        <taxon>Actinomycetes</taxon>
        <taxon>Streptosporangiales</taxon>
        <taxon>Thermomonosporaceae</taxon>
        <taxon>Actinomadura</taxon>
    </lineage>
</organism>
<name>A0A372JMM7_9ACTN</name>
<evidence type="ECO:0000313" key="2">
    <source>
        <dbReference type="Proteomes" id="UP000261811"/>
    </source>
</evidence>
<proteinExistence type="predicted"/>
<keyword evidence="2" id="KW-1185">Reference proteome</keyword>
<evidence type="ECO:0000313" key="1">
    <source>
        <dbReference type="EMBL" id="RFU41199.1"/>
    </source>
</evidence>